<comment type="caution">
    <text evidence="1">The sequence shown here is derived from an EMBL/GenBank/DDBJ whole genome shotgun (WGS) entry which is preliminary data.</text>
</comment>
<dbReference type="Proteomes" id="UP000290567">
    <property type="component" value="Unassembled WGS sequence"/>
</dbReference>
<evidence type="ECO:0000313" key="1">
    <source>
        <dbReference type="EMBL" id="GCF93750.1"/>
    </source>
</evidence>
<organism evidence="1 2">
    <name type="scientific">Enterococcus florum</name>
    <dbReference type="NCBI Taxonomy" id="2480627"/>
    <lineage>
        <taxon>Bacteria</taxon>
        <taxon>Bacillati</taxon>
        <taxon>Bacillota</taxon>
        <taxon>Bacilli</taxon>
        <taxon>Lactobacillales</taxon>
        <taxon>Enterococcaceae</taxon>
        <taxon>Enterococcus</taxon>
    </lineage>
</organism>
<protein>
    <submittedName>
        <fullName evidence="1">Uncharacterized protein</fullName>
    </submittedName>
</protein>
<gene>
    <name evidence="1" type="ORF">NRIC_16410</name>
</gene>
<accession>A0A4P5P7G4</accession>
<keyword evidence="2" id="KW-1185">Reference proteome</keyword>
<reference evidence="2" key="1">
    <citation type="submission" date="2019-02" db="EMBL/GenBank/DDBJ databases">
        <title>Draft genome sequence of Enterococcus sp. Gos25-1.</title>
        <authorList>
            <person name="Tanaka N."/>
            <person name="Shiwa Y."/>
            <person name="Fujita N."/>
        </authorList>
    </citation>
    <scope>NUCLEOTIDE SEQUENCE [LARGE SCALE GENOMIC DNA]</scope>
    <source>
        <strain evidence="2">Gos25-1</strain>
    </source>
</reference>
<dbReference type="EMBL" id="BJCC01000013">
    <property type="protein sequence ID" value="GCF93750.1"/>
    <property type="molecule type" value="Genomic_DNA"/>
</dbReference>
<dbReference type="AlphaFoldDB" id="A0A4P5P7G4"/>
<name>A0A4P5P7G4_9ENTE</name>
<sequence>MISPDVWKTIAECLQDILMALEKNERVDLNEKREMVQTKSHRKNFDSFNSNID</sequence>
<proteinExistence type="predicted"/>
<evidence type="ECO:0000313" key="2">
    <source>
        <dbReference type="Proteomes" id="UP000290567"/>
    </source>
</evidence>